<organism evidence="2 3">
    <name type="scientific">Colletotrichum scovillei</name>
    <dbReference type="NCBI Taxonomy" id="1209932"/>
    <lineage>
        <taxon>Eukaryota</taxon>
        <taxon>Fungi</taxon>
        <taxon>Dikarya</taxon>
        <taxon>Ascomycota</taxon>
        <taxon>Pezizomycotina</taxon>
        <taxon>Sordariomycetes</taxon>
        <taxon>Hypocreomycetidae</taxon>
        <taxon>Glomerellales</taxon>
        <taxon>Glomerellaceae</taxon>
        <taxon>Colletotrichum</taxon>
        <taxon>Colletotrichum acutatum species complex</taxon>
    </lineage>
</organism>
<evidence type="ECO:0000313" key="2">
    <source>
        <dbReference type="EMBL" id="KAG7043569.1"/>
    </source>
</evidence>
<feature type="non-terminal residue" evidence="2">
    <location>
        <position position="43"/>
    </location>
</feature>
<sequence>MWMSVPSPLVYVSRQGDEDGVQSSLNGTEVTSRHSWKPCGHNL</sequence>
<reference evidence="2" key="1">
    <citation type="submission" date="2021-05" db="EMBL/GenBank/DDBJ databases">
        <title>Comparative genomics of three Colletotrichum scovillei strains and genetic complementation revealed genes involved fungal growth and virulence on chili pepper.</title>
        <authorList>
            <person name="Hsieh D.-K."/>
            <person name="Chuang S.-C."/>
            <person name="Chen C.-Y."/>
            <person name="Chao Y.-T."/>
            <person name="Lu M.-Y.J."/>
            <person name="Lee M.-H."/>
            <person name="Shih M.-C."/>
        </authorList>
    </citation>
    <scope>NUCLEOTIDE SEQUENCE</scope>
    <source>
        <strain evidence="2">Coll-153</strain>
    </source>
</reference>
<comment type="caution">
    <text evidence="2">The sequence shown here is derived from an EMBL/GenBank/DDBJ whole genome shotgun (WGS) entry which is preliminary data.</text>
</comment>
<evidence type="ECO:0000256" key="1">
    <source>
        <dbReference type="SAM" id="MobiDB-lite"/>
    </source>
</evidence>
<dbReference type="EMBL" id="JAESDN010000012">
    <property type="protein sequence ID" value="KAG7043569.1"/>
    <property type="molecule type" value="Genomic_DNA"/>
</dbReference>
<gene>
    <name evidence="2" type="ORF">JMJ77_003273</name>
</gene>
<protein>
    <submittedName>
        <fullName evidence="2">Uncharacterized protein</fullName>
    </submittedName>
</protein>
<feature type="region of interest" description="Disordered" evidence="1">
    <location>
        <begin position="14"/>
        <end position="43"/>
    </location>
</feature>
<evidence type="ECO:0000313" key="3">
    <source>
        <dbReference type="Proteomes" id="UP000699042"/>
    </source>
</evidence>
<accession>A0A9P7UA12</accession>
<dbReference type="AlphaFoldDB" id="A0A9P7UA12"/>
<proteinExistence type="predicted"/>
<dbReference type="Proteomes" id="UP000699042">
    <property type="component" value="Unassembled WGS sequence"/>
</dbReference>
<feature type="compositionally biased region" description="Polar residues" evidence="1">
    <location>
        <begin position="21"/>
        <end position="30"/>
    </location>
</feature>
<keyword evidence="3" id="KW-1185">Reference proteome</keyword>
<name>A0A9P7UA12_9PEZI</name>